<dbReference type="Proteomes" id="UP000234462">
    <property type="component" value="Unassembled WGS sequence"/>
</dbReference>
<feature type="transmembrane region" description="Helical" evidence="2">
    <location>
        <begin position="154"/>
        <end position="180"/>
    </location>
</feature>
<keyword evidence="2" id="KW-0472">Membrane</keyword>
<dbReference type="EMBL" id="FXZM01000003">
    <property type="protein sequence ID" value="SMY11240.1"/>
    <property type="molecule type" value="Genomic_DNA"/>
</dbReference>
<dbReference type="AlphaFoldDB" id="A0A2H1L356"/>
<feature type="region of interest" description="Disordered" evidence="1">
    <location>
        <begin position="1"/>
        <end position="97"/>
    </location>
</feature>
<name>A0A2H1L356_9MICO</name>
<evidence type="ECO:0008006" key="5">
    <source>
        <dbReference type="Google" id="ProtNLM"/>
    </source>
</evidence>
<proteinExistence type="predicted"/>
<reference evidence="4" key="1">
    <citation type="submission" date="2017-03" db="EMBL/GenBank/DDBJ databases">
        <authorList>
            <person name="Monnet C."/>
        </authorList>
    </citation>
    <scope>NUCLEOTIDE SEQUENCE [LARGE SCALE GENOMIC DNA]</scope>
    <source>
        <strain evidence="4">SJ5-8</strain>
    </source>
</reference>
<feature type="compositionally biased region" description="Low complexity" evidence="1">
    <location>
        <begin position="68"/>
        <end position="77"/>
    </location>
</feature>
<feature type="compositionally biased region" description="Pro residues" evidence="1">
    <location>
        <begin position="24"/>
        <end position="41"/>
    </location>
</feature>
<feature type="transmembrane region" description="Helical" evidence="2">
    <location>
        <begin position="123"/>
        <end position="148"/>
    </location>
</feature>
<feature type="compositionally biased region" description="Pro residues" evidence="1">
    <location>
        <begin position="1"/>
        <end position="13"/>
    </location>
</feature>
<dbReference type="OrthoDB" id="4808511at2"/>
<evidence type="ECO:0000313" key="4">
    <source>
        <dbReference type="Proteomes" id="UP000234462"/>
    </source>
</evidence>
<protein>
    <recommendedName>
        <fullName evidence="5">DUF4282 domain-containing protein</fullName>
    </recommendedName>
</protein>
<evidence type="ECO:0000256" key="1">
    <source>
        <dbReference type="SAM" id="MobiDB-lite"/>
    </source>
</evidence>
<keyword evidence="2" id="KW-0812">Transmembrane</keyword>
<keyword evidence="2" id="KW-1133">Transmembrane helix</keyword>
<evidence type="ECO:0000313" key="3">
    <source>
        <dbReference type="EMBL" id="SMY11240.1"/>
    </source>
</evidence>
<evidence type="ECO:0000256" key="2">
    <source>
        <dbReference type="SAM" id="Phobius"/>
    </source>
</evidence>
<sequence>MSAAPPPPPPPEPTGHRPYGSGPVQPPPAQPTPAQPPPSSPSHPQWSQPSQAAAAGHHGPAGAPPHTSPHGSTGPGTHSPPGPGHSGAPAHTSPDASRGPVSTFLRALFDLKFEHFVTLKFSAIIYVLLIAYFVLIWLGSVLVGLIAVSQDSSGLVILLPALLLGWIPALISILMVRVCLEFLSAGIRTAINTGKLVEQR</sequence>
<feature type="compositionally biased region" description="Low complexity" evidence="1">
    <location>
        <begin position="42"/>
        <end position="61"/>
    </location>
</feature>
<dbReference type="RefSeq" id="WP_101587990.1">
    <property type="nucleotide sequence ID" value="NZ_FXZM01000003.1"/>
</dbReference>
<gene>
    <name evidence="3" type="ORF">BJEO58_00825</name>
</gene>
<dbReference type="InterPro" id="IPR025557">
    <property type="entry name" value="DUF4282"/>
</dbReference>
<keyword evidence="4" id="KW-1185">Reference proteome</keyword>
<dbReference type="Pfam" id="PF14110">
    <property type="entry name" value="DUF4282"/>
    <property type="match status" value="1"/>
</dbReference>
<organism evidence="3 4">
    <name type="scientific">Brevibacterium jeotgali</name>
    <dbReference type="NCBI Taxonomy" id="1262550"/>
    <lineage>
        <taxon>Bacteria</taxon>
        <taxon>Bacillati</taxon>
        <taxon>Actinomycetota</taxon>
        <taxon>Actinomycetes</taxon>
        <taxon>Micrococcales</taxon>
        <taxon>Brevibacteriaceae</taxon>
        <taxon>Brevibacterium</taxon>
    </lineage>
</organism>
<accession>A0A2H1L356</accession>